<dbReference type="Gene3D" id="3.10.105.10">
    <property type="entry name" value="Dipeptide-binding Protein, Domain 3"/>
    <property type="match status" value="1"/>
</dbReference>
<reference evidence="8" key="1">
    <citation type="journal article" date="2014" name="Soil Biol. Biochem.">
        <title>Structure and function of bacterial communities in ageing soils: Insights from the Mendocino ecological staircase.</title>
        <authorList>
            <person name="Uroz S."/>
            <person name="Tech J.J."/>
            <person name="Sawaya N.A."/>
            <person name="Frey-Klett P."/>
            <person name="Leveau J.H.J."/>
        </authorList>
    </citation>
    <scope>NUCLEOTIDE SEQUENCE [LARGE SCALE GENOMIC DNA]</scope>
    <source>
        <strain evidence="8">Cal35</strain>
    </source>
</reference>
<feature type="signal peptide" evidence="5">
    <location>
        <begin position="1"/>
        <end position="24"/>
    </location>
</feature>
<dbReference type="Gene3D" id="3.40.190.10">
    <property type="entry name" value="Periplasmic binding protein-like II"/>
    <property type="match status" value="1"/>
</dbReference>
<evidence type="ECO:0000313" key="8">
    <source>
        <dbReference type="Proteomes" id="UP000030302"/>
    </source>
</evidence>
<dbReference type="Pfam" id="PF00496">
    <property type="entry name" value="SBP_bac_5"/>
    <property type="match status" value="1"/>
</dbReference>
<dbReference type="KEGG" id="care:LT85_1319"/>
<evidence type="ECO:0000256" key="2">
    <source>
        <dbReference type="ARBA" id="ARBA00005695"/>
    </source>
</evidence>
<evidence type="ECO:0000313" key="7">
    <source>
        <dbReference type="EMBL" id="AIY40477.1"/>
    </source>
</evidence>
<dbReference type="PANTHER" id="PTHR30290:SF10">
    <property type="entry name" value="PERIPLASMIC OLIGOPEPTIDE-BINDING PROTEIN-RELATED"/>
    <property type="match status" value="1"/>
</dbReference>
<feature type="chain" id="PRO_5001974069" evidence="5">
    <location>
        <begin position="25"/>
        <end position="602"/>
    </location>
</feature>
<evidence type="ECO:0000256" key="4">
    <source>
        <dbReference type="ARBA" id="ARBA00022729"/>
    </source>
</evidence>
<dbReference type="RefSeq" id="WP_038486790.1">
    <property type="nucleotide sequence ID" value="NZ_CP009962.1"/>
</dbReference>
<keyword evidence="8" id="KW-1185">Reference proteome</keyword>
<dbReference type="InterPro" id="IPR000914">
    <property type="entry name" value="SBP_5_dom"/>
</dbReference>
<dbReference type="GO" id="GO:0030288">
    <property type="term" value="C:outer membrane-bounded periplasmic space"/>
    <property type="evidence" value="ECO:0007669"/>
    <property type="project" value="UniProtKB-ARBA"/>
</dbReference>
<comment type="subcellular location">
    <subcellularLocation>
        <location evidence="1">Cell envelope</location>
    </subcellularLocation>
</comment>
<dbReference type="CDD" id="cd08505">
    <property type="entry name" value="PBP2_NikA_DppA_OppA_like_18"/>
    <property type="match status" value="1"/>
</dbReference>
<dbReference type="AlphaFoldDB" id="A0A0A1FC89"/>
<dbReference type="SUPFAM" id="SSF53850">
    <property type="entry name" value="Periplasmic binding protein-like II"/>
    <property type="match status" value="1"/>
</dbReference>
<gene>
    <name evidence="7" type="ORF">LT85_1319</name>
</gene>
<dbReference type="EMBL" id="CP009962">
    <property type="protein sequence ID" value="AIY40477.1"/>
    <property type="molecule type" value="Genomic_DNA"/>
</dbReference>
<comment type="similarity">
    <text evidence="2">Belongs to the bacterial solute-binding protein 5 family.</text>
</comment>
<dbReference type="STRING" id="279058.LT85_1319"/>
<evidence type="ECO:0000256" key="1">
    <source>
        <dbReference type="ARBA" id="ARBA00004196"/>
    </source>
</evidence>
<dbReference type="GO" id="GO:0043190">
    <property type="term" value="C:ATP-binding cassette (ABC) transporter complex"/>
    <property type="evidence" value="ECO:0007669"/>
    <property type="project" value="InterPro"/>
</dbReference>
<feature type="domain" description="Solute-binding protein family 5" evidence="6">
    <location>
        <begin position="82"/>
        <end position="516"/>
    </location>
</feature>
<protein>
    <submittedName>
        <fullName evidence="7">Dipeptide-binding ABC transporter</fullName>
    </submittedName>
</protein>
<dbReference type="InterPro" id="IPR030678">
    <property type="entry name" value="Peptide/Ni-bd"/>
</dbReference>
<accession>A0A0A1FC89</accession>
<keyword evidence="4 5" id="KW-0732">Signal</keyword>
<dbReference type="InterPro" id="IPR039424">
    <property type="entry name" value="SBP_5"/>
</dbReference>
<dbReference type="PANTHER" id="PTHR30290">
    <property type="entry name" value="PERIPLASMIC BINDING COMPONENT OF ABC TRANSPORTER"/>
    <property type="match status" value="1"/>
</dbReference>
<evidence type="ECO:0000256" key="5">
    <source>
        <dbReference type="SAM" id="SignalP"/>
    </source>
</evidence>
<dbReference type="OrthoDB" id="9801912at2"/>
<evidence type="ECO:0000256" key="3">
    <source>
        <dbReference type="ARBA" id="ARBA00022448"/>
    </source>
</evidence>
<dbReference type="GO" id="GO:1904680">
    <property type="term" value="F:peptide transmembrane transporter activity"/>
    <property type="evidence" value="ECO:0007669"/>
    <property type="project" value="TreeGrafter"/>
</dbReference>
<dbReference type="PIRSF" id="PIRSF002741">
    <property type="entry name" value="MppA"/>
    <property type="match status" value="1"/>
</dbReference>
<organism evidence="7 8">
    <name type="scientific">Collimonas arenae</name>
    <dbReference type="NCBI Taxonomy" id="279058"/>
    <lineage>
        <taxon>Bacteria</taxon>
        <taxon>Pseudomonadati</taxon>
        <taxon>Pseudomonadota</taxon>
        <taxon>Betaproteobacteria</taxon>
        <taxon>Burkholderiales</taxon>
        <taxon>Oxalobacteraceae</taxon>
        <taxon>Collimonas</taxon>
    </lineage>
</organism>
<dbReference type="HOGENOM" id="CLU_017028_6_0_4"/>
<keyword evidence="3" id="KW-0813">Transport</keyword>
<evidence type="ECO:0000259" key="6">
    <source>
        <dbReference type="Pfam" id="PF00496"/>
    </source>
</evidence>
<proteinExistence type="inferred from homology"/>
<dbReference type="Proteomes" id="UP000030302">
    <property type="component" value="Chromosome"/>
</dbReference>
<sequence>MNSLWLRGILVACLTCALPMHASAAAAPISPADPDKVLRFVFVAPETGFDPAVTRDLYSQLVNQSVFETLFAYEYLARPAKLMPSAAAALPEVSTDGMTYTIRLKKGIYFADDPVFNGKKRELTMADFVYSWKRLFDPQLASPQTWLLEGKVVGLDEVAEQAKKTGHFNYDANVSGFELLDRYTLRIHLKQPDFNLGMILAHQPTSAVAREVIEKYRDAQGTVMGHPVGTGPYILSQWIRGSRMVLTANPDYRGYTWDFAPSTDPGDAAIVAKMKGKRMPQIGRVEISVMVEDQSRLLAFEGDEVDITELQGPLAPQVLSGGKLKPEFVKKGVQLSRIVDPEISYFYWNMQDPILGGMSKEKIALRRAIAMAHNVREELKVVWNDEGIPLEYPIPPGVVGYDPDYKSSIQYEPEVANALLDKFGYKIGKDGYRTLPDGKPLTIRYSARADSNGQQQSEMWKKTYDTIHIRMVGDLKTFPDLLKAEKECQLQTRTAPWIADYPDGDNFMQLFYGPNVGQNNNGCVKIPEYDKLYAASQKLPAGPERDLLYHKMARILEVDSPSRIGYARYRNMIAQPRVIGYKKHPVMPTEWMYFDIEKRTAK</sequence>
<name>A0A0A1FC89_9BURK</name>
<dbReference type="GO" id="GO:0015833">
    <property type="term" value="P:peptide transport"/>
    <property type="evidence" value="ECO:0007669"/>
    <property type="project" value="TreeGrafter"/>
</dbReference>